<dbReference type="EMBL" id="UINC01085139">
    <property type="protein sequence ID" value="SVC32394.1"/>
    <property type="molecule type" value="Genomic_DNA"/>
</dbReference>
<evidence type="ECO:0000256" key="3">
    <source>
        <dbReference type="ARBA" id="ARBA00022692"/>
    </source>
</evidence>
<dbReference type="InterPro" id="IPR050586">
    <property type="entry name" value="CPA3_Na-H_Antiporter_D"/>
</dbReference>
<comment type="subcellular location">
    <subcellularLocation>
        <location evidence="1">Cell membrane</location>
        <topology evidence="1">Multi-pass membrane protein</topology>
    </subcellularLocation>
</comment>
<reference evidence="7" key="1">
    <citation type="submission" date="2018-05" db="EMBL/GenBank/DDBJ databases">
        <authorList>
            <person name="Lanie J.A."/>
            <person name="Ng W.-L."/>
            <person name="Kazmierczak K.M."/>
            <person name="Andrzejewski T.M."/>
            <person name="Davidsen T.M."/>
            <person name="Wayne K.J."/>
            <person name="Tettelin H."/>
            <person name="Glass J.I."/>
            <person name="Rusch D."/>
            <person name="Podicherti R."/>
            <person name="Tsui H.-C.T."/>
            <person name="Winkler M.E."/>
        </authorList>
    </citation>
    <scope>NUCLEOTIDE SEQUENCE</scope>
</reference>
<gene>
    <name evidence="7" type="ORF">METZ01_LOCUS285248</name>
</gene>
<dbReference type="PANTHER" id="PTHR42703">
    <property type="entry name" value="NADH DEHYDROGENASE"/>
    <property type="match status" value="1"/>
</dbReference>
<dbReference type="PANTHER" id="PTHR42703:SF1">
    <property type="entry name" value="NA(+)_H(+) ANTIPORTER SUBUNIT D1"/>
    <property type="match status" value="1"/>
</dbReference>
<evidence type="ECO:0000256" key="4">
    <source>
        <dbReference type="ARBA" id="ARBA00022989"/>
    </source>
</evidence>
<name>A0A382L639_9ZZZZ</name>
<evidence type="ECO:0000256" key="1">
    <source>
        <dbReference type="ARBA" id="ARBA00004651"/>
    </source>
</evidence>
<keyword evidence="3 6" id="KW-0812">Transmembrane</keyword>
<keyword evidence="5 6" id="KW-0472">Membrane</keyword>
<feature type="transmembrane region" description="Helical" evidence="6">
    <location>
        <begin position="17"/>
        <end position="38"/>
    </location>
</feature>
<dbReference type="GO" id="GO:0005886">
    <property type="term" value="C:plasma membrane"/>
    <property type="evidence" value="ECO:0007669"/>
    <property type="project" value="UniProtKB-SubCell"/>
</dbReference>
<organism evidence="7">
    <name type="scientific">marine metagenome</name>
    <dbReference type="NCBI Taxonomy" id="408172"/>
    <lineage>
        <taxon>unclassified sequences</taxon>
        <taxon>metagenomes</taxon>
        <taxon>ecological metagenomes</taxon>
    </lineage>
</organism>
<feature type="non-terminal residue" evidence="7">
    <location>
        <position position="1"/>
    </location>
</feature>
<keyword evidence="2" id="KW-1003">Cell membrane</keyword>
<evidence type="ECO:0000256" key="5">
    <source>
        <dbReference type="ARBA" id="ARBA00023136"/>
    </source>
</evidence>
<protein>
    <recommendedName>
        <fullName evidence="8">NADH:quinone oxidoreductase/Mrp antiporter membrane subunit domain-containing protein</fullName>
    </recommendedName>
</protein>
<dbReference type="AlphaFoldDB" id="A0A382L639"/>
<evidence type="ECO:0000256" key="6">
    <source>
        <dbReference type="SAM" id="Phobius"/>
    </source>
</evidence>
<accession>A0A382L639</accession>
<evidence type="ECO:0000256" key="2">
    <source>
        <dbReference type="ARBA" id="ARBA00022475"/>
    </source>
</evidence>
<feature type="transmembrane region" description="Helical" evidence="6">
    <location>
        <begin position="65"/>
        <end position="87"/>
    </location>
</feature>
<feature type="non-terminal residue" evidence="7">
    <location>
        <position position="133"/>
    </location>
</feature>
<keyword evidence="4 6" id="KW-1133">Transmembrane helix</keyword>
<sequence length="133" mass="14264">VPLLAAPLCALVKSGRLAWILAVSSSWCAFLIACKIFHEVHQSGVISYNLGGWSAPVGIEYRIDALGAFVLIIVTLVGAVVTPYALMSVEEEIDESKRALFYAAFLLCLSGLLGIIVTGDVFNVFVFLEISSL</sequence>
<feature type="transmembrane region" description="Helical" evidence="6">
    <location>
        <begin position="99"/>
        <end position="128"/>
    </location>
</feature>
<evidence type="ECO:0008006" key="8">
    <source>
        <dbReference type="Google" id="ProtNLM"/>
    </source>
</evidence>
<evidence type="ECO:0000313" key="7">
    <source>
        <dbReference type="EMBL" id="SVC32394.1"/>
    </source>
</evidence>
<proteinExistence type="predicted"/>